<proteinExistence type="inferred from homology"/>
<dbReference type="Gene3D" id="3.30.1490.110">
    <property type="match status" value="1"/>
</dbReference>
<dbReference type="InterPro" id="IPR050696">
    <property type="entry name" value="FtsA/MreB"/>
</dbReference>
<sequence>MFDTTNIVVGLEVGTSKVCAVVGELGEDGDLSILGLGQSRSSGVRKGEIVDMEQAELDIRRALQEAEQMANVEVRSVYLAVTGGHIRGFNNCGIHPVQDPEQGVTEEDVLEVMRNARSVNVPAHEEVIHTVRQHFQVDGHGEVREPVGMLGRRLEVSVHVIAGQIDRLRNSIRAVRSVHVNVEEIVFSGLASALAVLSAEEKQEGALVIDMGGGTTDYVVFAGGILRHAGVLAVGGDHVTNDLACALKVSQSRAEQLKVDYGAAFVEDRIRGQTLDLTNYLGMPLRTISLETLRRVMHLRLEETFELVRQQVTAAGLYDSLGAGVVLCGGCARIPQVTALAEQVFDLPVSIGRTQGVSGLKSALDQPEFATGIGLLRFAQQHRVRPVRRSLMRGLADRLKFFIHRG</sequence>
<dbReference type="PANTHER" id="PTHR32432">
    <property type="entry name" value="CELL DIVISION PROTEIN FTSA-RELATED"/>
    <property type="match status" value="1"/>
</dbReference>
<evidence type="ECO:0000256" key="4">
    <source>
        <dbReference type="ARBA" id="ARBA00023306"/>
    </source>
</evidence>
<comment type="subunit">
    <text evidence="5">Self-interacts. Interacts with FtsZ.</text>
</comment>
<dbReference type="GO" id="GO:0009898">
    <property type="term" value="C:cytoplasmic side of plasma membrane"/>
    <property type="evidence" value="ECO:0007669"/>
    <property type="project" value="UniProtKB-UniRule"/>
</dbReference>
<dbReference type="PANTHER" id="PTHR32432:SF4">
    <property type="entry name" value="CELL DIVISION PROTEIN FTSA"/>
    <property type="match status" value="1"/>
</dbReference>
<organism evidence="8 9">
    <name type="scientific">Limisphaera ngatamarikiensis</name>
    <dbReference type="NCBI Taxonomy" id="1324935"/>
    <lineage>
        <taxon>Bacteria</taxon>
        <taxon>Pseudomonadati</taxon>
        <taxon>Verrucomicrobiota</taxon>
        <taxon>Verrucomicrobiia</taxon>
        <taxon>Limisphaerales</taxon>
        <taxon>Limisphaeraceae</taxon>
        <taxon>Limisphaera</taxon>
    </lineage>
</organism>
<comment type="function">
    <text evidence="5 6">Cell division protein that is involved in the assembly of the Z ring. May serve as a membrane anchor for the Z ring.</text>
</comment>
<reference evidence="8 9" key="1">
    <citation type="submission" date="2020-02" db="EMBL/GenBank/DDBJ databases">
        <title>Draft genome sequence of Limisphaera ngatamarikiensis NGM72.4T, a thermophilic Verrucomicrobia grouped in subdivision 3.</title>
        <authorList>
            <person name="Carere C.R."/>
            <person name="Steen J."/>
            <person name="Hugenholtz P."/>
            <person name="Stott M.B."/>
        </authorList>
    </citation>
    <scope>NUCLEOTIDE SEQUENCE [LARGE SCALE GENOMIC DNA]</scope>
    <source>
        <strain evidence="8 9">NGM72.4</strain>
    </source>
</reference>
<evidence type="ECO:0000313" key="8">
    <source>
        <dbReference type="EMBL" id="NGO38714.1"/>
    </source>
</evidence>
<dbReference type="GO" id="GO:0032153">
    <property type="term" value="C:cell division site"/>
    <property type="evidence" value="ECO:0007669"/>
    <property type="project" value="UniProtKB-UniRule"/>
</dbReference>
<evidence type="ECO:0000256" key="3">
    <source>
        <dbReference type="ARBA" id="ARBA00023136"/>
    </source>
</evidence>
<evidence type="ECO:0000259" key="7">
    <source>
        <dbReference type="SMART" id="SM00842"/>
    </source>
</evidence>
<dbReference type="AlphaFoldDB" id="A0A6M1RTH3"/>
<dbReference type="CDD" id="cd24048">
    <property type="entry name" value="ASKHA_NBD_FtsA"/>
    <property type="match status" value="1"/>
</dbReference>
<dbReference type="InterPro" id="IPR043129">
    <property type="entry name" value="ATPase_NBD"/>
</dbReference>
<comment type="similarity">
    <text evidence="5 6">Belongs to the FtsA/MreB family.</text>
</comment>
<dbReference type="GO" id="GO:0043093">
    <property type="term" value="P:FtsZ-dependent cytokinesis"/>
    <property type="evidence" value="ECO:0007669"/>
    <property type="project" value="UniProtKB-UniRule"/>
</dbReference>
<dbReference type="SMART" id="SM00842">
    <property type="entry name" value="FtsA"/>
    <property type="match status" value="1"/>
</dbReference>
<evidence type="ECO:0000256" key="2">
    <source>
        <dbReference type="ARBA" id="ARBA00022618"/>
    </source>
</evidence>
<dbReference type="RefSeq" id="WP_165106331.1">
    <property type="nucleotide sequence ID" value="NZ_JAAKYA010000029.1"/>
</dbReference>
<keyword evidence="4 5" id="KW-0131">Cell cycle</keyword>
<feature type="domain" description="SHS2" evidence="7">
    <location>
        <begin position="8"/>
        <end position="196"/>
    </location>
</feature>
<evidence type="ECO:0000256" key="6">
    <source>
        <dbReference type="PIRNR" id="PIRNR003101"/>
    </source>
</evidence>
<name>A0A6M1RTH3_9BACT</name>
<accession>A0A6M1RTH3</accession>
<evidence type="ECO:0000313" key="9">
    <source>
        <dbReference type="Proteomes" id="UP000477311"/>
    </source>
</evidence>
<dbReference type="NCBIfam" id="TIGR01174">
    <property type="entry name" value="ftsA"/>
    <property type="match status" value="1"/>
</dbReference>
<gene>
    <name evidence="5 8" type="primary">ftsA</name>
    <name evidence="8" type="ORF">G4L39_04805</name>
</gene>
<dbReference type="Pfam" id="PF14450">
    <property type="entry name" value="FtsA"/>
    <property type="match status" value="1"/>
</dbReference>
<evidence type="ECO:0000256" key="5">
    <source>
        <dbReference type="HAMAP-Rule" id="MF_02033"/>
    </source>
</evidence>
<keyword evidence="2 5" id="KW-0132">Cell division</keyword>
<dbReference type="HAMAP" id="MF_02033">
    <property type="entry name" value="FtsA"/>
    <property type="match status" value="1"/>
</dbReference>
<dbReference type="InterPro" id="IPR020823">
    <property type="entry name" value="Cell_div_FtsA"/>
</dbReference>
<dbReference type="InterPro" id="IPR003494">
    <property type="entry name" value="SHS2_FtsA"/>
</dbReference>
<dbReference type="EMBL" id="JAAKYA010000029">
    <property type="protein sequence ID" value="NGO38714.1"/>
    <property type="molecule type" value="Genomic_DNA"/>
</dbReference>
<comment type="subcellular location">
    <subcellularLocation>
        <location evidence="5">Cell membrane</location>
        <topology evidence="5">Peripheral membrane protein</topology>
        <orientation evidence="5">Cytoplasmic side</orientation>
    </subcellularLocation>
    <text evidence="5">Localizes to the Z ring in an FtsZ-dependent manner. Targeted to the membrane through a conserved C-terminal amphipathic helix.</text>
</comment>
<dbReference type="SUPFAM" id="SSF53067">
    <property type="entry name" value="Actin-like ATPase domain"/>
    <property type="match status" value="2"/>
</dbReference>
<keyword evidence="1 5" id="KW-1003">Cell membrane</keyword>
<dbReference type="Pfam" id="PF02491">
    <property type="entry name" value="SHS2_FTSA"/>
    <property type="match status" value="1"/>
</dbReference>
<protein>
    <recommendedName>
        <fullName evidence="5 6">Cell division protein FtsA</fullName>
    </recommendedName>
</protein>
<keyword evidence="3 5" id="KW-0472">Membrane</keyword>
<keyword evidence="9" id="KW-1185">Reference proteome</keyword>
<comment type="caution">
    <text evidence="8">The sequence shown here is derived from an EMBL/GenBank/DDBJ whole genome shotgun (WGS) entry which is preliminary data.</text>
</comment>
<dbReference type="Proteomes" id="UP000477311">
    <property type="component" value="Unassembled WGS sequence"/>
</dbReference>
<dbReference type="PIRSF" id="PIRSF003101">
    <property type="entry name" value="FtsA"/>
    <property type="match status" value="1"/>
</dbReference>
<dbReference type="Gene3D" id="3.30.420.40">
    <property type="match status" value="2"/>
</dbReference>
<evidence type="ECO:0000256" key="1">
    <source>
        <dbReference type="ARBA" id="ARBA00022475"/>
    </source>
</evidence>